<gene>
    <name evidence="1" type="ORF">NM688_g7472</name>
</gene>
<name>A0ACC1S4V9_9APHY</name>
<keyword evidence="2" id="KW-1185">Reference proteome</keyword>
<dbReference type="EMBL" id="JANHOG010001753">
    <property type="protein sequence ID" value="KAJ3532111.1"/>
    <property type="molecule type" value="Genomic_DNA"/>
</dbReference>
<proteinExistence type="predicted"/>
<evidence type="ECO:0000313" key="1">
    <source>
        <dbReference type="EMBL" id="KAJ3532111.1"/>
    </source>
</evidence>
<protein>
    <submittedName>
        <fullName evidence="1">Uncharacterized protein</fullName>
    </submittedName>
</protein>
<dbReference type="Proteomes" id="UP001148662">
    <property type="component" value="Unassembled WGS sequence"/>
</dbReference>
<sequence length="321" mass="34368">MCVSRTFGVGPLFTQITVFYLQLFASKHGVPAHLTQYSISILNASSLFGRTIPNFLSDRFGVFNVILPMTYISGILIFAMFGAGSSAGMVVFAILYGFFSGAFISIIAPVMATFSKDINEVGSRIGVFCFVVGFAILTGNPIAGALLKPPEYAWDRPIIFAGVVVLSGAVILTVSRHMAAKRRDAAVAMSVVLSVTEPCSCGIGGVAEHGKGGFYKGGIAEAIMELIQSKGGVTSLYDLANHQSDFMESIQYTFADEVMVYACPPKGEGITASRSAPWAILRSVLHGRIQPLLKIEHNSAGYLRTLTESLRLTFAGDITHQ</sequence>
<organism evidence="1 2">
    <name type="scientific">Phlebia brevispora</name>
    <dbReference type="NCBI Taxonomy" id="194682"/>
    <lineage>
        <taxon>Eukaryota</taxon>
        <taxon>Fungi</taxon>
        <taxon>Dikarya</taxon>
        <taxon>Basidiomycota</taxon>
        <taxon>Agaricomycotina</taxon>
        <taxon>Agaricomycetes</taxon>
        <taxon>Polyporales</taxon>
        <taxon>Meruliaceae</taxon>
        <taxon>Phlebia</taxon>
    </lineage>
</organism>
<reference evidence="1" key="1">
    <citation type="submission" date="2022-07" db="EMBL/GenBank/DDBJ databases">
        <title>Genome Sequence of Phlebia brevispora.</title>
        <authorList>
            <person name="Buettner E."/>
        </authorList>
    </citation>
    <scope>NUCLEOTIDE SEQUENCE</scope>
    <source>
        <strain evidence="1">MPL23</strain>
    </source>
</reference>
<evidence type="ECO:0000313" key="2">
    <source>
        <dbReference type="Proteomes" id="UP001148662"/>
    </source>
</evidence>
<comment type="caution">
    <text evidence="1">The sequence shown here is derived from an EMBL/GenBank/DDBJ whole genome shotgun (WGS) entry which is preliminary data.</text>
</comment>
<accession>A0ACC1S4V9</accession>